<evidence type="ECO:0000313" key="3">
    <source>
        <dbReference type="Proteomes" id="UP000077266"/>
    </source>
</evidence>
<feature type="region of interest" description="Disordered" evidence="1">
    <location>
        <begin position="1"/>
        <end position="25"/>
    </location>
</feature>
<gene>
    <name evidence="2" type="ORF">EXIGLDRAFT_727445</name>
</gene>
<dbReference type="OrthoDB" id="2393824at2759"/>
<keyword evidence="3" id="KW-1185">Reference proteome</keyword>
<proteinExistence type="predicted"/>
<sequence length="173" mass="19246">MSSPQTSTPEPAPAPEHKPVPELDGHTKSTIRTFLSSPFSLPVWNPDPTLYTASDRQRLVDLHIPTVFTTHDELYPDLNLYALGNLEVLDPEFTSRFDDFVSGDSHIALVNTSGSGKTRLLFETVHRRWGLYFNSSYEGVSNPLGSFDWTSSINRLKFKSRGPQRTAPISPGG</sequence>
<dbReference type="EMBL" id="KV426232">
    <property type="protein sequence ID" value="KZV84287.1"/>
    <property type="molecule type" value="Genomic_DNA"/>
</dbReference>
<organism evidence="2 3">
    <name type="scientific">Exidia glandulosa HHB12029</name>
    <dbReference type="NCBI Taxonomy" id="1314781"/>
    <lineage>
        <taxon>Eukaryota</taxon>
        <taxon>Fungi</taxon>
        <taxon>Dikarya</taxon>
        <taxon>Basidiomycota</taxon>
        <taxon>Agaricomycotina</taxon>
        <taxon>Agaricomycetes</taxon>
        <taxon>Auriculariales</taxon>
        <taxon>Exidiaceae</taxon>
        <taxon>Exidia</taxon>
    </lineage>
</organism>
<dbReference type="Proteomes" id="UP000077266">
    <property type="component" value="Unassembled WGS sequence"/>
</dbReference>
<accession>A0A165DDH6</accession>
<dbReference type="InParanoid" id="A0A165DDH6"/>
<reference evidence="2 3" key="1">
    <citation type="journal article" date="2016" name="Mol. Biol. Evol.">
        <title>Comparative Genomics of Early-Diverging Mushroom-Forming Fungi Provides Insights into the Origins of Lignocellulose Decay Capabilities.</title>
        <authorList>
            <person name="Nagy L.G."/>
            <person name="Riley R."/>
            <person name="Tritt A."/>
            <person name="Adam C."/>
            <person name="Daum C."/>
            <person name="Floudas D."/>
            <person name="Sun H."/>
            <person name="Yadav J.S."/>
            <person name="Pangilinan J."/>
            <person name="Larsson K.H."/>
            <person name="Matsuura K."/>
            <person name="Barry K."/>
            <person name="Labutti K."/>
            <person name="Kuo R."/>
            <person name="Ohm R.A."/>
            <person name="Bhattacharya S.S."/>
            <person name="Shirouzu T."/>
            <person name="Yoshinaga Y."/>
            <person name="Martin F.M."/>
            <person name="Grigoriev I.V."/>
            <person name="Hibbett D.S."/>
        </authorList>
    </citation>
    <scope>NUCLEOTIDE SEQUENCE [LARGE SCALE GENOMIC DNA]</scope>
    <source>
        <strain evidence="2 3">HHB12029</strain>
    </source>
</reference>
<name>A0A165DDH6_EXIGL</name>
<feature type="compositionally biased region" description="Basic and acidic residues" evidence="1">
    <location>
        <begin position="15"/>
        <end position="25"/>
    </location>
</feature>
<dbReference type="AlphaFoldDB" id="A0A165DDH6"/>
<protein>
    <submittedName>
        <fullName evidence="2">Uncharacterized protein</fullName>
    </submittedName>
</protein>
<evidence type="ECO:0000256" key="1">
    <source>
        <dbReference type="SAM" id="MobiDB-lite"/>
    </source>
</evidence>
<evidence type="ECO:0000313" key="2">
    <source>
        <dbReference type="EMBL" id="KZV84287.1"/>
    </source>
</evidence>